<feature type="domain" description="DUF4097" evidence="2">
    <location>
        <begin position="76"/>
        <end position="215"/>
    </location>
</feature>
<name>A0A7M2RHE6_9FIRM</name>
<dbReference type="Pfam" id="PF13349">
    <property type="entry name" value="DUF4097"/>
    <property type="match status" value="1"/>
</dbReference>
<evidence type="ECO:0000313" key="4">
    <source>
        <dbReference type="Proteomes" id="UP000593601"/>
    </source>
</evidence>
<evidence type="ECO:0000259" key="2">
    <source>
        <dbReference type="Pfam" id="PF13349"/>
    </source>
</evidence>
<gene>
    <name evidence="3" type="ORF">INP51_00755</name>
</gene>
<organism evidence="3 4">
    <name type="scientific">Blautia liquoris</name>
    <dbReference type="NCBI Taxonomy" id="2779518"/>
    <lineage>
        <taxon>Bacteria</taxon>
        <taxon>Bacillati</taxon>
        <taxon>Bacillota</taxon>
        <taxon>Clostridia</taxon>
        <taxon>Lachnospirales</taxon>
        <taxon>Lachnospiraceae</taxon>
        <taxon>Blautia</taxon>
    </lineage>
</organism>
<keyword evidence="1" id="KW-0472">Membrane</keyword>
<keyword evidence="1" id="KW-1133">Transmembrane helix</keyword>
<dbReference type="AlphaFoldDB" id="A0A7M2RHE6"/>
<feature type="transmembrane region" description="Helical" evidence="1">
    <location>
        <begin position="7"/>
        <end position="29"/>
    </location>
</feature>
<protein>
    <submittedName>
        <fullName evidence="3">DUF4097 family beta strand repeat protein</fullName>
    </submittedName>
</protein>
<dbReference type="Gene3D" id="2.160.20.120">
    <property type="match status" value="1"/>
</dbReference>
<dbReference type="InterPro" id="IPR025164">
    <property type="entry name" value="Toastrack_DUF4097"/>
</dbReference>
<accession>A0A7M2RHE6</accession>
<keyword evidence="1" id="KW-0812">Transmembrane</keyword>
<reference evidence="3 4" key="1">
    <citation type="submission" date="2020-10" db="EMBL/GenBank/DDBJ databases">
        <title>Blautia liquoris sp.nov., isolated from the mud in a fermentation cellar used for the production of Chinese strong-flavoured liquor.</title>
        <authorList>
            <person name="Lu L."/>
        </authorList>
    </citation>
    <scope>NUCLEOTIDE SEQUENCE [LARGE SCALE GENOMIC DNA]</scope>
    <source>
        <strain evidence="3 4">LZLJ-3</strain>
    </source>
</reference>
<dbReference type="Proteomes" id="UP000593601">
    <property type="component" value="Chromosome"/>
</dbReference>
<proteinExistence type="predicted"/>
<dbReference type="RefSeq" id="WP_193735868.1">
    <property type="nucleotide sequence ID" value="NZ_CP063304.1"/>
</dbReference>
<dbReference type="EMBL" id="CP063304">
    <property type="protein sequence ID" value="QOV19548.1"/>
    <property type="molecule type" value="Genomic_DNA"/>
</dbReference>
<sequence>MKVWKKVLLIISGVALVLGICCIVLGLILGGRTNAIRHTAGDYFNIGFGNHSFDIWDDWRDDFSVGNETTREFSNIEELDIESKYGDIIIKEYDGPTIKVTSQRVNPLKYSAEEDGYVLMITDHTVRSSNHPKITIQIPKDYHFTDVSIGLYGGTVSIDTLNTDEFDADIGAGKLLVTKGLSSTEVDCTVGAGSIDFGLLESSYVELECGAGEIKTWMSGGQSDYYLEGDCAIGEVRFGSQKFSGNVEDIAFGSGDNVIDVDCGVGRIDIQFQDSKV</sequence>
<dbReference type="KEGG" id="bliq:INP51_00755"/>
<evidence type="ECO:0000256" key="1">
    <source>
        <dbReference type="SAM" id="Phobius"/>
    </source>
</evidence>
<keyword evidence="4" id="KW-1185">Reference proteome</keyword>
<evidence type="ECO:0000313" key="3">
    <source>
        <dbReference type="EMBL" id="QOV19548.1"/>
    </source>
</evidence>